<proteinExistence type="predicted"/>
<accession>A0A401U3F1</accession>
<dbReference type="Proteomes" id="UP000287033">
    <property type="component" value="Unassembled WGS sequence"/>
</dbReference>
<dbReference type="EMBL" id="BEZZ01266161">
    <property type="protein sequence ID" value="GCC49415.1"/>
    <property type="molecule type" value="Genomic_DNA"/>
</dbReference>
<feature type="non-terminal residue" evidence="2">
    <location>
        <position position="50"/>
    </location>
</feature>
<name>A0A401U3F1_CHIPU</name>
<sequence>MTSPVDNIRRGVWVPAFAGTTVWGAVRSRERSQLSRRRTPCPRGRSPGIR</sequence>
<organism evidence="2 3">
    <name type="scientific">Chiloscyllium punctatum</name>
    <name type="common">Brownbanded bambooshark</name>
    <name type="synonym">Hemiscyllium punctatum</name>
    <dbReference type="NCBI Taxonomy" id="137246"/>
    <lineage>
        <taxon>Eukaryota</taxon>
        <taxon>Metazoa</taxon>
        <taxon>Chordata</taxon>
        <taxon>Craniata</taxon>
        <taxon>Vertebrata</taxon>
        <taxon>Chondrichthyes</taxon>
        <taxon>Elasmobranchii</taxon>
        <taxon>Galeomorphii</taxon>
        <taxon>Galeoidea</taxon>
        <taxon>Orectolobiformes</taxon>
        <taxon>Hemiscylliidae</taxon>
        <taxon>Chiloscyllium</taxon>
    </lineage>
</organism>
<evidence type="ECO:0000313" key="3">
    <source>
        <dbReference type="Proteomes" id="UP000287033"/>
    </source>
</evidence>
<comment type="caution">
    <text evidence="2">The sequence shown here is derived from an EMBL/GenBank/DDBJ whole genome shotgun (WGS) entry which is preliminary data.</text>
</comment>
<protein>
    <submittedName>
        <fullName evidence="2">Uncharacterized protein</fullName>
    </submittedName>
</protein>
<evidence type="ECO:0000256" key="1">
    <source>
        <dbReference type="SAM" id="MobiDB-lite"/>
    </source>
</evidence>
<reference evidence="2 3" key="1">
    <citation type="journal article" date="2018" name="Nat. Ecol. Evol.">
        <title>Shark genomes provide insights into elasmobranch evolution and the origin of vertebrates.</title>
        <authorList>
            <person name="Hara Y"/>
            <person name="Yamaguchi K"/>
            <person name="Onimaru K"/>
            <person name="Kadota M"/>
            <person name="Koyanagi M"/>
            <person name="Keeley SD"/>
            <person name="Tatsumi K"/>
            <person name="Tanaka K"/>
            <person name="Motone F"/>
            <person name="Kageyama Y"/>
            <person name="Nozu R"/>
            <person name="Adachi N"/>
            <person name="Nishimura O"/>
            <person name="Nakagawa R"/>
            <person name="Tanegashima C"/>
            <person name="Kiyatake I"/>
            <person name="Matsumoto R"/>
            <person name="Murakumo K"/>
            <person name="Nishida K"/>
            <person name="Terakita A"/>
            <person name="Kuratani S"/>
            <person name="Sato K"/>
            <person name="Hyodo S Kuraku.S."/>
        </authorList>
    </citation>
    <scope>NUCLEOTIDE SEQUENCE [LARGE SCALE GENOMIC DNA]</scope>
</reference>
<keyword evidence="3" id="KW-1185">Reference proteome</keyword>
<dbReference type="AlphaFoldDB" id="A0A401U3F1"/>
<feature type="region of interest" description="Disordered" evidence="1">
    <location>
        <begin position="27"/>
        <end position="50"/>
    </location>
</feature>
<gene>
    <name evidence="2" type="ORF">chiPu_0033574</name>
</gene>
<evidence type="ECO:0000313" key="2">
    <source>
        <dbReference type="EMBL" id="GCC49415.1"/>
    </source>
</evidence>